<sequence>MEQDKNNQEKGVKFNAGELFLKIIGGLINKAGNFRLSGDHNAWFIVLQDIKCKATKIVEKEMKELESMEDVINDNMYGFKPAQFDNDNWVNLTEEERGLINSHNNQQKVKLNRSIEKYEIKIMSLLDRYHYLIPEKESRTGLFGQKE</sequence>
<evidence type="ECO:0000313" key="1">
    <source>
        <dbReference type="EMBL" id="GAG40411.1"/>
    </source>
</evidence>
<dbReference type="EMBL" id="BARS01044860">
    <property type="protein sequence ID" value="GAG40411.1"/>
    <property type="molecule type" value="Genomic_DNA"/>
</dbReference>
<dbReference type="AlphaFoldDB" id="X0YUV0"/>
<gene>
    <name evidence="1" type="ORF">S01H1_67703</name>
</gene>
<name>X0YUV0_9ZZZZ</name>
<protein>
    <submittedName>
        <fullName evidence="1">Uncharacterized protein</fullName>
    </submittedName>
</protein>
<organism evidence="1">
    <name type="scientific">marine sediment metagenome</name>
    <dbReference type="NCBI Taxonomy" id="412755"/>
    <lineage>
        <taxon>unclassified sequences</taxon>
        <taxon>metagenomes</taxon>
        <taxon>ecological metagenomes</taxon>
    </lineage>
</organism>
<accession>X0YUV0</accession>
<reference evidence="1" key="1">
    <citation type="journal article" date="2014" name="Front. Microbiol.">
        <title>High frequency of phylogenetically diverse reductive dehalogenase-homologous genes in deep subseafloor sedimentary metagenomes.</title>
        <authorList>
            <person name="Kawai M."/>
            <person name="Futagami T."/>
            <person name="Toyoda A."/>
            <person name="Takaki Y."/>
            <person name="Nishi S."/>
            <person name="Hori S."/>
            <person name="Arai W."/>
            <person name="Tsubouchi T."/>
            <person name="Morono Y."/>
            <person name="Uchiyama I."/>
            <person name="Ito T."/>
            <person name="Fujiyama A."/>
            <person name="Inagaki F."/>
            <person name="Takami H."/>
        </authorList>
    </citation>
    <scope>NUCLEOTIDE SEQUENCE</scope>
    <source>
        <strain evidence="1">Expedition CK06-06</strain>
    </source>
</reference>
<comment type="caution">
    <text evidence="1">The sequence shown here is derived from an EMBL/GenBank/DDBJ whole genome shotgun (WGS) entry which is preliminary data.</text>
</comment>
<proteinExistence type="predicted"/>